<accession>A0A9Q0E3E8</accession>
<gene>
    <name evidence="1" type="ORF">NHX12_033191</name>
</gene>
<evidence type="ECO:0000313" key="2">
    <source>
        <dbReference type="Proteomes" id="UP001148018"/>
    </source>
</evidence>
<name>A0A9Q0E3E8_9TELE</name>
<evidence type="ECO:0000313" key="1">
    <source>
        <dbReference type="EMBL" id="KAJ3599228.1"/>
    </source>
</evidence>
<protein>
    <submittedName>
        <fullName evidence="1">Uncharacterized protein</fullName>
    </submittedName>
</protein>
<dbReference type="OrthoDB" id="7428225at2759"/>
<keyword evidence="2" id="KW-1185">Reference proteome</keyword>
<organism evidence="1 2">
    <name type="scientific">Muraenolepis orangiensis</name>
    <name type="common">Patagonian moray cod</name>
    <dbReference type="NCBI Taxonomy" id="630683"/>
    <lineage>
        <taxon>Eukaryota</taxon>
        <taxon>Metazoa</taxon>
        <taxon>Chordata</taxon>
        <taxon>Craniata</taxon>
        <taxon>Vertebrata</taxon>
        <taxon>Euteleostomi</taxon>
        <taxon>Actinopterygii</taxon>
        <taxon>Neopterygii</taxon>
        <taxon>Teleostei</taxon>
        <taxon>Neoteleostei</taxon>
        <taxon>Acanthomorphata</taxon>
        <taxon>Zeiogadaria</taxon>
        <taxon>Gadariae</taxon>
        <taxon>Gadiformes</taxon>
        <taxon>Muraenolepidoidei</taxon>
        <taxon>Muraenolepididae</taxon>
        <taxon>Muraenolepis</taxon>
    </lineage>
</organism>
<reference evidence="1" key="1">
    <citation type="submission" date="2022-07" db="EMBL/GenBank/DDBJ databases">
        <title>Chromosome-level genome of Muraenolepis orangiensis.</title>
        <authorList>
            <person name="Kim J."/>
        </authorList>
    </citation>
    <scope>NUCLEOTIDE SEQUENCE</scope>
    <source>
        <strain evidence="1">KU_S4_2022</strain>
        <tissue evidence="1">Muscle</tissue>
    </source>
</reference>
<proteinExistence type="predicted"/>
<sequence>MGFRVSATGLAMAVGRDLSALHTTVPSIRSAEKQATLQQPRIASPVTALIRSTRGQGLDRPAVLLPSCHERVMDLEFGERRGTIGDIASQQCINARLANAYTAAGADEPSAKCHERRRRAGLGATEYELTLNTPLPGREAVMKSTSNKTQLSCLLCTYDLTADKILLVNHMDRMVKHEEATLISYMLEAARAGAPTL</sequence>
<dbReference type="EMBL" id="JANIIK010000048">
    <property type="protein sequence ID" value="KAJ3599228.1"/>
    <property type="molecule type" value="Genomic_DNA"/>
</dbReference>
<dbReference type="Proteomes" id="UP001148018">
    <property type="component" value="Unassembled WGS sequence"/>
</dbReference>
<comment type="caution">
    <text evidence="1">The sequence shown here is derived from an EMBL/GenBank/DDBJ whole genome shotgun (WGS) entry which is preliminary data.</text>
</comment>
<dbReference type="AlphaFoldDB" id="A0A9Q0E3E8"/>